<dbReference type="Proteomes" id="UP000321938">
    <property type="component" value="Unassembled WGS sequence"/>
</dbReference>
<comment type="caution">
    <text evidence="4">The sequence shown here is derived from an EMBL/GenBank/DDBJ whole genome shotgun (WGS) entry which is preliminary data.</text>
</comment>
<keyword evidence="5" id="KW-1185">Reference proteome</keyword>
<feature type="domain" description="Gingipain" evidence="3">
    <location>
        <begin position="537"/>
        <end position="909"/>
    </location>
</feature>
<dbReference type="STRING" id="1123037.GCA_000425305_03284"/>
<protein>
    <submittedName>
        <fullName evidence="4">Type IX secretion system sortase PorU</fullName>
    </submittedName>
</protein>
<dbReference type="Gene3D" id="3.40.50.10390">
    <property type="entry name" value="Gingipain r, domain 1"/>
    <property type="match status" value="1"/>
</dbReference>
<dbReference type="NCBIfam" id="NF033707">
    <property type="entry name" value="T9SS_sortase"/>
    <property type="match status" value="1"/>
</dbReference>
<proteinExistence type="predicted"/>
<dbReference type="Pfam" id="PF01364">
    <property type="entry name" value="Peptidase_C25"/>
    <property type="match status" value="1"/>
</dbReference>
<dbReference type="SUPFAM" id="SSF52129">
    <property type="entry name" value="Caspase-like"/>
    <property type="match status" value="1"/>
</dbReference>
<gene>
    <name evidence="4" type="primary">porU</name>
    <name evidence="4" type="ORF">ES692_16290</name>
</gene>
<dbReference type="InterPro" id="IPR029030">
    <property type="entry name" value="Caspase-like_dom_sf"/>
</dbReference>
<dbReference type="InterPro" id="IPR001769">
    <property type="entry name" value="Gingipain"/>
</dbReference>
<dbReference type="EMBL" id="VOSB01000030">
    <property type="protein sequence ID" value="TXE15541.1"/>
    <property type="molecule type" value="Genomic_DNA"/>
</dbReference>
<evidence type="ECO:0000256" key="1">
    <source>
        <dbReference type="ARBA" id="ARBA00022729"/>
    </source>
</evidence>
<organism evidence="4 5">
    <name type="scientific">Psychroserpens burtonensis</name>
    <dbReference type="NCBI Taxonomy" id="49278"/>
    <lineage>
        <taxon>Bacteria</taxon>
        <taxon>Pseudomonadati</taxon>
        <taxon>Bacteroidota</taxon>
        <taxon>Flavobacteriia</taxon>
        <taxon>Flavobacteriales</taxon>
        <taxon>Flavobacteriaceae</taxon>
        <taxon>Psychroserpens</taxon>
    </lineage>
</organism>
<evidence type="ECO:0000256" key="2">
    <source>
        <dbReference type="SAM" id="SignalP"/>
    </source>
</evidence>
<name>A0A5C7B6U0_9FLAO</name>
<accession>A0A5C7B6U0</accession>
<dbReference type="Gene3D" id="2.60.40.4070">
    <property type="match status" value="1"/>
</dbReference>
<dbReference type="CDD" id="cd02258">
    <property type="entry name" value="Peptidase_C25_N"/>
    <property type="match status" value="1"/>
</dbReference>
<dbReference type="GO" id="GO:0006508">
    <property type="term" value="P:proteolysis"/>
    <property type="evidence" value="ECO:0007669"/>
    <property type="project" value="InterPro"/>
</dbReference>
<keyword evidence="1 2" id="KW-0732">Signal</keyword>
<dbReference type="InterPro" id="IPR026444">
    <property type="entry name" value="Secre_tail"/>
</dbReference>
<dbReference type="Gene3D" id="3.40.50.1460">
    <property type="match status" value="1"/>
</dbReference>
<feature type="chain" id="PRO_5022726203" evidence="2">
    <location>
        <begin position="21"/>
        <end position="1278"/>
    </location>
</feature>
<dbReference type="RefSeq" id="WP_147232076.1">
    <property type="nucleotide sequence ID" value="NZ_VOSB01000030.1"/>
</dbReference>
<dbReference type="NCBIfam" id="TIGR04183">
    <property type="entry name" value="Por_Secre_tail"/>
    <property type="match status" value="1"/>
</dbReference>
<dbReference type="GO" id="GO:0008234">
    <property type="term" value="F:cysteine-type peptidase activity"/>
    <property type="evidence" value="ECO:0007669"/>
    <property type="project" value="InterPro"/>
</dbReference>
<evidence type="ECO:0000313" key="4">
    <source>
        <dbReference type="EMBL" id="TXE15541.1"/>
    </source>
</evidence>
<sequence length="1278" mass="142841">MKKYLLLLLLFAAFFGYSQQKQFDINWGTTTVLETSSSNIEIPAFNKKHFSFTYKKGITFFSQWEESTYIDENSVELSQVSYTTISSSELKDLPRSTIPKTPKVKLKNAIDRDNISAYLEITPIINDRGIYKKITSFTIDYEYGGGANRTNLNNQEIVSSVLSSGQWHRFYVEQSGVFRISKSFLNSMGVNTNVDPRTIKLYGNGGSMLPLSNSEPAPNDLQENAIHFIGEGDGVFNDNDYILFYAEGPNEYNQESDTNVNLYADKSYYYINTQGTFGKRITPLNQPEGEASLEITTFQDYQFHEVDENNLGKIGRRWFGERFDVENEQSFTFNFPNLVTTIPAKVKVLGAGVSETTASSMQVVLNGTLVGALGFAVATDAILATAGSFQNDIQLSSPDVTVKLIYNNNGNPSTQGYLDYVSIEATRELIFDGTQFIFKNDEVVLNPGIVQYNVGNATNVQEVWDITDKYNVKSVSNSSQNSNLTFKDVSGSAKKYTTVTNSDYFQPSRDATSSVSNQDIKGTVFLNAQGQFQDVDYIIIANNSYISQAQRLAQINRDKYNINVKVLTLNEIYQEFSSGKQDVAAIRNMVQYVYQNASEPSKRLKYLCLFGDASYDYKNRISNNTNVVPTWNSTESFSLVSSFISDDFYGMMDDNEGEMEEQERLDIAVGRILADSPQRAKDLIDKIEGYYGEEAYGSWRNNVVTISDDVDNPNWEFILQNTTDAIANRITDEKPFMNVTKIHTDSYQQQSTASGQRYPAVNEAIKNALEVGAIVVNYFGHGGEDGLAGERIFTKVDAQEIRNLCKFNLFVTVTCEFTKFDNPQRQTAGEFTYWNKEGGAIALITTTRQIFVTVGVTVNEELDAYLFNFGSNDYPTMAEALRLTKNDPSVAGINQKSLIFFIGDPAMKLSIAKPEIRLTAVNDLPVAEQTGPLKALDRIKMSGEVFDSAGTFLSNYNGILTATVLDKEIDRQTLGNDNGDDVILDFKTLGETIFKGQATVTNGKFDFEFVVPRDIGIPVGQGKVGFYSKQDNILDDKSGYSFDIQVGGINENAEEDNIGPVINLFMNDENFVSGGITNEQPSLIARLQDDNGINTASGIGHDITAIIDDDETNPFVLNDYYEANVDDYKNGKLSYPFRDLEPGIHTLTVKAWDVYNNSSTSQIEFNVRDKDEELVITNVLNYPNPFIDYTEFWFNHNSSDVLDVSVQIFTVSGKLVRTLNGQTSGGGKVTSSLSKDIVWDGRDDFGDKIGKGVYVYKLKVRSERLNKQVEKIEKLVIL</sequence>
<dbReference type="InterPro" id="IPR029031">
    <property type="entry name" value="Gingipain_N_sf"/>
</dbReference>
<reference evidence="4 5" key="1">
    <citation type="submission" date="2019-08" db="EMBL/GenBank/DDBJ databases">
        <title>Genome of Psychroserpens burtonensis ACAM 167.</title>
        <authorList>
            <person name="Bowman J.P."/>
        </authorList>
    </citation>
    <scope>NUCLEOTIDE SEQUENCE [LARGE SCALE GENOMIC DNA]</scope>
    <source>
        <strain evidence="4 5">ACAM 167</strain>
    </source>
</reference>
<evidence type="ECO:0000313" key="5">
    <source>
        <dbReference type="Proteomes" id="UP000321938"/>
    </source>
</evidence>
<feature type="signal peptide" evidence="2">
    <location>
        <begin position="1"/>
        <end position="20"/>
    </location>
</feature>
<dbReference type="AlphaFoldDB" id="A0A5C7B6U0"/>
<dbReference type="OrthoDB" id="9809780at2"/>
<evidence type="ECO:0000259" key="3">
    <source>
        <dbReference type="Pfam" id="PF01364"/>
    </source>
</evidence>